<reference evidence="1 2" key="1">
    <citation type="journal article" date="2016" name="Nat. Biotechnol.">
        <title>Measurement of bacterial replication rates in microbial communities.</title>
        <authorList>
            <person name="Brown C.T."/>
            <person name="Olm M.R."/>
            <person name="Thomas B.C."/>
            <person name="Banfield J.F."/>
        </authorList>
    </citation>
    <scope>NUCLEOTIDE SEQUENCE [LARGE SCALE GENOMIC DNA]</scope>
    <source>
        <strain evidence="1">42_262</strain>
    </source>
</reference>
<dbReference type="Proteomes" id="UP000186631">
    <property type="component" value="Unassembled WGS sequence"/>
</dbReference>
<evidence type="ECO:0000313" key="2">
    <source>
        <dbReference type="Proteomes" id="UP000186631"/>
    </source>
</evidence>
<name>A0A1Q6IZ99_PHOVU</name>
<organism evidence="1 2">
    <name type="scientific">Phocaeicola vulgatus</name>
    <name type="common">Bacteroides vulgatus</name>
    <dbReference type="NCBI Taxonomy" id="821"/>
    <lineage>
        <taxon>Bacteria</taxon>
        <taxon>Pseudomonadati</taxon>
        <taxon>Bacteroidota</taxon>
        <taxon>Bacteroidia</taxon>
        <taxon>Bacteroidales</taxon>
        <taxon>Bacteroidaceae</taxon>
        <taxon>Phocaeicola</taxon>
    </lineage>
</organism>
<dbReference type="RefSeq" id="WP_134770616.1">
    <property type="nucleotide sequence ID" value="NZ_CAXTGH010000003.1"/>
</dbReference>
<protein>
    <submittedName>
        <fullName evidence="1">Uncharacterized protein</fullName>
    </submittedName>
</protein>
<dbReference type="AlphaFoldDB" id="A0A1Q6IZ99"/>
<gene>
    <name evidence="1" type="ORF">BHV80_11030</name>
</gene>
<comment type="caution">
    <text evidence="1">The sequence shown here is derived from an EMBL/GenBank/DDBJ whole genome shotgun (WGS) entry which is preliminary data.</text>
</comment>
<sequence>MNSVQTQTLSIKGNGGGEAYIDFCDGQLCVSVVIEGKQADFNFEPVTLRMFAHAYKLHCEECEECEKKKGE</sequence>
<dbReference type="EMBL" id="MNQV01000204">
    <property type="protein sequence ID" value="OKZ46128.1"/>
    <property type="molecule type" value="Genomic_DNA"/>
</dbReference>
<proteinExistence type="predicted"/>
<accession>A0A1Q6IZ99</accession>
<evidence type="ECO:0000313" key="1">
    <source>
        <dbReference type="EMBL" id="OKZ46128.1"/>
    </source>
</evidence>